<dbReference type="SUPFAM" id="SSF49562">
    <property type="entry name" value="C2 domain (Calcium/lipid-binding domain, CaLB)"/>
    <property type="match status" value="1"/>
</dbReference>
<dbReference type="GO" id="GO:0001786">
    <property type="term" value="F:phosphatidylserine binding"/>
    <property type="evidence" value="ECO:0007669"/>
    <property type="project" value="TreeGrafter"/>
</dbReference>
<keyword evidence="2" id="KW-0812">Transmembrane</keyword>
<keyword evidence="2" id="KW-1133">Transmembrane helix</keyword>
<gene>
    <name evidence="3" type="ORF">PACLA_8A086165</name>
</gene>
<accession>A0A6S7G360</accession>
<dbReference type="PANTHER" id="PTHR10024:SF374">
    <property type="entry name" value="C2 DOMAIN-CONTAINING PROTEIN"/>
    <property type="match status" value="1"/>
</dbReference>
<protein>
    <submittedName>
        <fullName evidence="3">Synaptotagmin-6 isoform X1</fullName>
    </submittedName>
</protein>
<keyword evidence="2" id="KW-0472">Membrane</keyword>
<feature type="compositionally biased region" description="Low complexity" evidence="1">
    <location>
        <begin position="337"/>
        <end position="346"/>
    </location>
</feature>
<evidence type="ECO:0000256" key="2">
    <source>
        <dbReference type="SAM" id="Phobius"/>
    </source>
</evidence>
<keyword evidence="4" id="KW-1185">Reference proteome</keyword>
<organism evidence="3 4">
    <name type="scientific">Paramuricea clavata</name>
    <name type="common">Red gorgonian</name>
    <name type="synonym">Violescent sea-whip</name>
    <dbReference type="NCBI Taxonomy" id="317549"/>
    <lineage>
        <taxon>Eukaryota</taxon>
        <taxon>Metazoa</taxon>
        <taxon>Cnidaria</taxon>
        <taxon>Anthozoa</taxon>
        <taxon>Octocorallia</taxon>
        <taxon>Malacalcyonacea</taxon>
        <taxon>Plexauridae</taxon>
        <taxon>Paramuricea</taxon>
    </lineage>
</organism>
<dbReference type="Pfam" id="PF00168">
    <property type="entry name" value="C2"/>
    <property type="match status" value="1"/>
</dbReference>
<dbReference type="AlphaFoldDB" id="A0A6S7G360"/>
<dbReference type="GO" id="GO:0070382">
    <property type="term" value="C:exocytic vesicle"/>
    <property type="evidence" value="ECO:0007669"/>
    <property type="project" value="TreeGrafter"/>
</dbReference>
<dbReference type="PROSITE" id="PS50004">
    <property type="entry name" value="C2"/>
    <property type="match status" value="1"/>
</dbReference>
<dbReference type="PANTHER" id="PTHR10024">
    <property type="entry name" value="SYNAPTOTAGMIN"/>
    <property type="match status" value="1"/>
</dbReference>
<proteinExistence type="predicted"/>
<dbReference type="Proteomes" id="UP001152795">
    <property type="component" value="Unassembled WGS sequence"/>
</dbReference>
<sequence>MSTTELILSLECSLLVLFILLMVGGLILYKWRNIARNTNKSRNRDYIVLPHTNAEPVPLERDVKQVNDHNLENSDSTDHPLLDDRTEAGRLYFSLKYDEKNSIITIKLIKGENLPLVTKDETKAFVSVQIISHRTGHKTGNKESTISTNYQRTYKFPLSPSQFASYTIRFEISRFDRFSRKYDVGYVTVPLAELGVDICRETFFKRNISPWKNTQVDTSKPRHFTTGRPEDGQVLRRVRKDSKAKQRHPQVLWHRLSHAVHTGLYQGLIRGRHESLQWDPFLIIQKYEYPDSDEYSSPGKPESSNNNRKRHLEFGEDETLELFPKVFNTTMENLPVSHSSPQPSDSSSERESLQTPVNQEFYRLVHSPVLSQSDSAEPVTSWSIPETFHFPPSPVRLQSSTVVFQSTPAACRPRNDRLHKLTSLSSSYRKRILRKSRKTSRRSKLTRMEPLHRLPLYLGTRTERSYKRLRGEKINDSEK</sequence>
<dbReference type="GO" id="GO:0005886">
    <property type="term" value="C:plasma membrane"/>
    <property type="evidence" value="ECO:0007669"/>
    <property type="project" value="TreeGrafter"/>
</dbReference>
<evidence type="ECO:0000313" key="3">
    <source>
        <dbReference type="EMBL" id="CAB3984803.1"/>
    </source>
</evidence>
<reference evidence="3" key="1">
    <citation type="submission" date="2020-04" db="EMBL/GenBank/DDBJ databases">
        <authorList>
            <person name="Alioto T."/>
            <person name="Alioto T."/>
            <person name="Gomez Garrido J."/>
        </authorList>
    </citation>
    <scope>NUCLEOTIDE SEQUENCE</scope>
    <source>
        <strain evidence="3">A484AB</strain>
    </source>
</reference>
<dbReference type="GO" id="GO:0017156">
    <property type="term" value="P:calcium-ion regulated exocytosis"/>
    <property type="evidence" value="ECO:0007669"/>
    <property type="project" value="TreeGrafter"/>
</dbReference>
<comment type="caution">
    <text evidence="3">The sequence shown here is derived from an EMBL/GenBank/DDBJ whole genome shotgun (WGS) entry which is preliminary data.</text>
</comment>
<dbReference type="InterPro" id="IPR000008">
    <property type="entry name" value="C2_dom"/>
</dbReference>
<dbReference type="InterPro" id="IPR035892">
    <property type="entry name" value="C2_domain_sf"/>
</dbReference>
<dbReference type="Gene3D" id="2.60.40.150">
    <property type="entry name" value="C2 domain"/>
    <property type="match status" value="1"/>
</dbReference>
<dbReference type="OrthoDB" id="5985013at2759"/>
<evidence type="ECO:0000256" key="1">
    <source>
        <dbReference type="SAM" id="MobiDB-lite"/>
    </source>
</evidence>
<feature type="region of interest" description="Disordered" evidence="1">
    <location>
        <begin position="333"/>
        <end position="355"/>
    </location>
</feature>
<dbReference type="GO" id="GO:0030276">
    <property type="term" value="F:clathrin binding"/>
    <property type="evidence" value="ECO:0007669"/>
    <property type="project" value="TreeGrafter"/>
</dbReference>
<dbReference type="EMBL" id="CACRXK020000788">
    <property type="protein sequence ID" value="CAB3984803.1"/>
    <property type="molecule type" value="Genomic_DNA"/>
</dbReference>
<name>A0A6S7G360_PARCT</name>
<dbReference type="GO" id="GO:0005509">
    <property type="term" value="F:calcium ion binding"/>
    <property type="evidence" value="ECO:0007669"/>
    <property type="project" value="TreeGrafter"/>
</dbReference>
<dbReference type="GO" id="GO:0000149">
    <property type="term" value="F:SNARE binding"/>
    <property type="evidence" value="ECO:0007669"/>
    <property type="project" value="TreeGrafter"/>
</dbReference>
<dbReference type="GO" id="GO:0005544">
    <property type="term" value="F:calcium-dependent phospholipid binding"/>
    <property type="evidence" value="ECO:0007669"/>
    <property type="project" value="TreeGrafter"/>
</dbReference>
<evidence type="ECO:0000313" key="4">
    <source>
        <dbReference type="Proteomes" id="UP001152795"/>
    </source>
</evidence>
<feature type="transmembrane region" description="Helical" evidence="2">
    <location>
        <begin position="6"/>
        <end position="29"/>
    </location>
</feature>